<gene>
    <name evidence="2" type="ORF">DTER00134_LOCUS5673</name>
</gene>
<sequence>MLSLIEEAKRRAGVDVHQEQQTHKGEIETDNPELLLPVTIQLPREGQRYSFLHKLSNSPWKVASQLSYALGFNEAEERAAAEQISRSSVSYARNAIERRREETRVLLEIYVRVGDRAFRDHLDVDLGAFGGIKITLLGTVQQYVTSICADLNLDPNAWMTPITKKVYALLQEATEDLQRAPQDVKVMQPLNKAEAVRSAPSNLPCVEAVNPELDAFESERDRRREEKRINAAKQRQSEQRSRRTSPS</sequence>
<organism evidence="2">
    <name type="scientific">Dunaliella tertiolecta</name>
    <name type="common">Green alga</name>
    <dbReference type="NCBI Taxonomy" id="3047"/>
    <lineage>
        <taxon>Eukaryota</taxon>
        <taxon>Viridiplantae</taxon>
        <taxon>Chlorophyta</taxon>
        <taxon>core chlorophytes</taxon>
        <taxon>Chlorophyceae</taxon>
        <taxon>CS clade</taxon>
        <taxon>Chlamydomonadales</taxon>
        <taxon>Dunaliellaceae</taxon>
        <taxon>Dunaliella</taxon>
    </lineage>
</organism>
<accession>A0A7S3VKG5</accession>
<feature type="compositionally biased region" description="Basic and acidic residues" evidence="1">
    <location>
        <begin position="217"/>
        <end position="241"/>
    </location>
</feature>
<evidence type="ECO:0000313" key="2">
    <source>
        <dbReference type="EMBL" id="CAE0490600.1"/>
    </source>
</evidence>
<feature type="region of interest" description="Disordered" evidence="1">
    <location>
        <begin position="216"/>
        <end position="247"/>
    </location>
</feature>
<proteinExistence type="predicted"/>
<name>A0A7S3VKG5_DUNTE</name>
<protein>
    <submittedName>
        <fullName evidence="2">Uncharacterized protein</fullName>
    </submittedName>
</protein>
<reference evidence="2" key="1">
    <citation type="submission" date="2021-01" db="EMBL/GenBank/DDBJ databases">
        <authorList>
            <person name="Corre E."/>
            <person name="Pelletier E."/>
            <person name="Niang G."/>
            <person name="Scheremetjew M."/>
            <person name="Finn R."/>
            <person name="Kale V."/>
            <person name="Holt S."/>
            <person name="Cochrane G."/>
            <person name="Meng A."/>
            <person name="Brown T."/>
            <person name="Cohen L."/>
        </authorList>
    </citation>
    <scope>NUCLEOTIDE SEQUENCE</scope>
    <source>
        <strain evidence="2">CCMP1320</strain>
    </source>
</reference>
<dbReference type="AlphaFoldDB" id="A0A7S3VKG5"/>
<evidence type="ECO:0000256" key="1">
    <source>
        <dbReference type="SAM" id="MobiDB-lite"/>
    </source>
</evidence>
<dbReference type="EMBL" id="HBIP01010203">
    <property type="protein sequence ID" value="CAE0490600.1"/>
    <property type="molecule type" value="Transcribed_RNA"/>
</dbReference>